<evidence type="ECO:0000256" key="2">
    <source>
        <dbReference type="SAM" id="Phobius"/>
    </source>
</evidence>
<feature type="region of interest" description="Disordered" evidence="1">
    <location>
        <begin position="182"/>
        <end position="202"/>
    </location>
</feature>
<feature type="compositionally biased region" description="Low complexity" evidence="1">
    <location>
        <begin position="256"/>
        <end position="265"/>
    </location>
</feature>
<feature type="compositionally biased region" description="Polar residues" evidence="1">
    <location>
        <begin position="55"/>
        <end position="72"/>
    </location>
</feature>
<proteinExistence type="predicted"/>
<feature type="region of interest" description="Disordered" evidence="1">
    <location>
        <begin position="28"/>
        <end position="130"/>
    </location>
</feature>
<name>A0AAD6U873_9AGAR</name>
<feature type="compositionally biased region" description="Low complexity" evidence="1">
    <location>
        <begin position="106"/>
        <end position="130"/>
    </location>
</feature>
<feature type="compositionally biased region" description="Pro residues" evidence="1">
    <location>
        <begin position="266"/>
        <end position="280"/>
    </location>
</feature>
<protein>
    <submittedName>
        <fullName evidence="3">Uncharacterized protein</fullName>
    </submittedName>
</protein>
<keyword evidence="2" id="KW-0472">Membrane</keyword>
<keyword evidence="2" id="KW-0812">Transmembrane</keyword>
<dbReference type="AlphaFoldDB" id="A0AAD6U873"/>
<dbReference type="Proteomes" id="UP001222325">
    <property type="component" value="Unassembled WGS sequence"/>
</dbReference>
<accession>A0AAD6U873</accession>
<evidence type="ECO:0000256" key="1">
    <source>
        <dbReference type="SAM" id="MobiDB-lite"/>
    </source>
</evidence>
<keyword evidence="2" id="KW-1133">Transmembrane helix</keyword>
<dbReference type="EMBL" id="JARJCN010000017">
    <property type="protein sequence ID" value="KAJ7093003.1"/>
    <property type="molecule type" value="Genomic_DNA"/>
</dbReference>
<evidence type="ECO:0000313" key="4">
    <source>
        <dbReference type="Proteomes" id="UP001222325"/>
    </source>
</evidence>
<evidence type="ECO:0000313" key="3">
    <source>
        <dbReference type="EMBL" id="KAJ7093003.1"/>
    </source>
</evidence>
<reference evidence="3" key="1">
    <citation type="submission" date="2023-03" db="EMBL/GenBank/DDBJ databases">
        <title>Massive genome expansion in bonnet fungi (Mycena s.s.) driven by repeated elements and novel gene families across ecological guilds.</title>
        <authorList>
            <consortium name="Lawrence Berkeley National Laboratory"/>
            <person name="Harder C.B."/>
            <person name="Miyauchi S."/>
            <person name="Viragh M."/>
            <person name="Kuo A."/>
            <person name="Thoen E."/>
            <person name="Andreopoulos B."/>
            <person name="Lu D."/>
            <person name="Skrede I."/>
            <person name="Drula E."/>
            <person name="Henrissat B."/>
            <person name="Morin E."/>
            <person name="Kohler A."/>
            <person name="Barry K."/>
            <person name="LaButti K."/>
            <person name="Morin E."/>
            <person name="Salamov A."/>
            <person name="Lipzen A."/>
            <person name="Mereny Z."/>
            <person name="Hegedus B."/>
            <person name="Baldrian P."/>
            <person name="Stursova M."/>
            <person name="Weitz H."/>
            <person name="Taylor A."/>
            <person name="Grigoriev I.V."/>
            <person name="Nagy L.G."/>
            <person name="Martin F."/>
            <person name="Kauserud H."/>
        </authorList>
    </citation>
    <scope>NUCLEOTIDE SEQUENCE</scope>
    <source>
        <strain evidence="3">CBHHK173m</strain>
    </source>
</reference>
<organism evidence="3 4">
    <name type="scientific">Mycena belliarum</name>
    <dbReference type="NCBI Taxonomy" id="1033014"/>
    <lineage>
        <taxon>Eukaryota</taxon>
        <taxon>Fungi</taxon>
        <taxon>Dikarya</taxon>
        <taxon>Basidiomycota</taxon>
        <taxon>Agaricomycotina</taxon>
        <taxon>Agaricomycetes</taxon>
        <taxon>Agaricomycetidae</taxon>
        <taxon>Agaricales</taxon>
        <taxon>Marasmiineae</taxon>
        <taxon>Mycenaceae</taxon>
        <taxon>Mycena</taxon>
    </lineage>
</organism>
<feature type="region of interest" description="Disordered" evidence="1">
    <location>
        <begin position="234"/>
        <end position="317"/>
    </location>
</feature>
<sequence>MGEDSPFHGEGLSVREAITIFATAFTTTTSTIVEDPVSTDIPPPPPTDAPTDAPQSSAIETVALSSTATLSAPRTRKTPAGSHRLDATRARSSSSARKTTRHAHRTSSSVQSTNPTSSSSPPSSTASSLPLLASSTPLSAASSHSLRLAAVLAGIFVPLLTLALLAVLCLRRRKRLQREWEATRAHPPEDGWAPSQTSSRTEADGRYIYDPMRDTPSPGWRGSVGSDVLLLGPAETRQAPPSPRAPQSHPTGPVRVPAATRSPSAVPSPVPEKPPLPPTPSETGYGSVSRAPSFRTVGTPPPIYTRSVPQTPVTVAH</sequence>
<gene>
    <name evidence="3" type="ORF">B0H15DRAFT_166738</name>
</gene>
<keyword evidence="4" id="KW-1185">Reference proteome</keyword>
<comment type="caution">
    <text evidence="3">The sequence shown here is derived from an EMBL/GenBank/DDBJ whole genome shotgun (WGS) entry which is preliminary data.</text>
</comment>
<feature type="transmembrane region" description="Helical" evidence="2">
    <location>
        <begin position="148"/>
        <end position="170"/>
    </location>
</feature>
<feature type="region of interest" description="Disordered" evidence="1">
    <location>
        <begin position="208"/>
        <end position="227"/>
    </location>
</feature>
<feature type="compositionally biased region" description="Polar residues" evidence="1">
    <location>
        <begin position="307"/>
        <end position="317"/>
    </location>
</feature>